<organism evidence="2 3">
    <name type="scientific">Cupriavidus pinatubonensis</name>
    <dbReference type="NCBI Taxonomy" id="248026"/>
    <lineage>
        <taxon>Bacteria</taxon>
        <taxon>Pseudomonadati</taxon>
        <taxon>Pseudomonadota</taxon>
        <taxon>Betaproteobacteria</taxon>
        <taxon>Burkholderiales</taxon>
        <taxon>Burkholderiaceae</taxon>
        <taxon>Cupriavidus</taxon>
    </lineage>
</organism>
<reference evidence="2 3" key="1">
    <citation type="submission" date="2021-08" db="EMBL/GenBank/DDBJ databases">
        <authorList>
            <person name="Peeters C."/>
        </authorList>
    </citation>
    <scope>NUCLEOTIDE SEQUENCE [LARGE SCALE GENOMIC DNA]</scope>
    <source>
        <strain evidence="2 3">LMG 23994</strain>
    </source>
</reference>
<dbReference type="Proteomes" id="UP000701702">
    <property type="component" value="Unassembled WGS sequence"/>
</dbReference>
<evidence type="ECO:0000313" key="2">
    <source>
        <dbReference type="EMBL" id="CAG9186713.1"/>
    </source>
</evidence>
<evidence type="ECO:0000313" key="3">
    <source>
        <dbReference type="Proteomes" id="UP000701702"/>
    </source>
</evidence>
<gene>
    <name evidence="2" type="ORF">LMG23994_06352</name>
</gene>
<comment type="caution">
    <text evidence="2">The sequence shown here is derived from an EMBL/GenBank/DDBJ whole genome shotgun (WGS) entry which is preliminary data.</text>
</comment>
<protein>
    <submittedName>
        <fullName evidence="2">Uncharacterized protein</fullName>
    </submittedName>
</protein>
<dbReference type="EMBL" id="CAJZAF010000053">
    <property type="protein sequence ID" value="CAG9186713.1"/>
    <property type="molecule type" value="Genomic_DNA"/>
</dbReference>
<accession>A0ABM8Y1V2</accession>
<sequence>MDRLVLQPDGPEPVSSLSTNVCFQRGIAWNFEWPATPGSSSARRASNSRRPPTISKRLIPGWQLNAPGVLFCIKTAASKSMRRWSDFAEVRILRDAVTNRLLCRKCPLAFERLLQGSGNFVFPGGR</sequence>
<proteinExistence type="predicted"/>
<feature type="region of interest" description="Disordered" evidence="1">
    <location>
        <begin position="35"/>
        <end position="54"/>
    </location>
</feature>
<name>A0ABM8Y1V2_9BURK</name>
<keyword evidence="3" id="KW-1185">Reference proteome</keyword>
<feature type="compositionally biased region" description="Low complexity" evidence="1">
    <location>
        <begin position="39"/>
        <end position="50"/>
    </location>
</feature>
<evidence type="ECO:0000256" key="1">
    <source>
        <dbReference type="SAM" id="MobiDB-lite"/>
    </source>
</evidence>